<name>A0ABR9RUU8_9ACTN</name>
<feature type="compositionally biased region" description="Low complexity" evidence="1">
    <location>
        <begin position="140"/>
        <end position="162"/>
    </location>
</feature>
<proteinExistence type="predicted"/>
<dbReference type="RefSeq" id="WP_193638686.1">
    <property type="nucleotide sequence ID" value="NZ_JADCSA010000011.1"/>
</dbReference>
<reference evidence="3 4" key="1">
    <citation type="submission" date="2020-10" db="EMBL/GenBank/DDBJ databases">
        <title>Nocardioides sp. isolated from sludge.</title>
        <authorList>
            <person name="Zhang X."/>
        </authorList>
    </citation>
    <scope>NUCLEOTIDE SEQUENCE [LARGE SCALE GENOMIC DNA]</scope>
    <source>
        <strain evidence="3 4">Y6</strain>
    </source>
</reference>
<protein>
    <submittedName>
        <fullName evidence="3">Beta-propeller domain-containing protein</fullName>
    </submittedName>
</protein>
<dbReference type="Proteomes" id="UP000756387">
    <property type="component" value="Unassembled WGS sequence"/>
</dbReference>
<dbReference type="Pfam" id="PF09826">
    <property type="entry name" value="Beta_propel"/>
    <property type="match status" value="1"/>
</dbReference>
<evidence type="ECO:0000256" key="1">
    <source>
        <dbReference type="SAM" id="MobiDB-lite"/>
    </source>
</evidence>
<comment type="caution">
    <text evidence="3">The sequence shown here is derived from an EMBL/GenBank/DDBJ whole genome shotgun (WGS) entry which is preliminary data.</text>
</comment>
<keyword evidence="2" id="KW-0472">Membrane</keyword>
<keyword evidence="2" id="KW-1133">Transmembrane helix</keyword>
<evidence type="ECO:0000256" key="2">
    <source>
        <dbReference type="SAM" id="Phobius"/>
    </source>
</evidence>
<feature type="region of interest" description="Disordered" evidence="1">
    <location>
        <begin position="1"/>
        <end position="40"/>
    </location>
</feature>
<evidence type="ECO:0000313" key="4">
    <source>
        <dbReference type="Proteomes" id="UP000756387"/>
    </source>
</evidence>
<keyword evidence="2" id="KW-0812">Transmembrane</keyword>
<keyword evidence="4" id="KW-1185">Reference proteome</keyword>
<feature type="region of interest" description="Disordered" evidence="1">
    <location>
        <begin position="138"/>
        <end position="175"/>
    </location>
</feature>
<dbReference type="InterPro" id="IPR019198">
    <property type="entry name" value="Beta_propeller_containing"/>
</dbReference>
<feature type="transmembrane region" description="Helical" evidence="2">
    <location>
        <begin position="45"/>
        <end position="65"/>
    </location>
</feature>
<accession>A0ABR9RUU8</accession>
<evidence type="ECO:0000313" key="3">
    <source>
        <dbReference type="EMBL" id="MBE7325361.1"/>
    </source>
</evidence>
<dbReference type="EMBL" id="JADCSA010000011">
    <property type="protein sequence ID" value="MBE7325361.1"/>
    <property type="molecule type" value="Genomic_DNA"/>
</dbReference>
<organism evidence="3 4">
    <name type="scientific">Nocardioides malaquae</name>
    <dbReference type="NCBI Taxonomy" id="2773426"/>
    <lineage>
        <taxon>Bacteria</taxon>
        <taxon>Bacillati</taxon>
        <taxon>Actinomycetota</taxon>
        <taxon>Actinomycetes</taxon>
        <taxon>Propionibacteriales</taxon>
        <taxon>Nocardioidaceae</taxon>
        <taxon>Nocardioides</taxon>
    </lineage>
</organism>
<gene>
    <name evidence="3" type="ORF">IEQ44_11920</name>
</gene>
<sequence length="674" mass="71930">MARARNCPCAAREPRGGLPRHTCMTTSHPTSRPTAAPRTRRRGPLLAAGSVLAVGGVFGAGVLVGQHDAPPSPAPPHSASPASDPFRLANADLAPVDSCEELLASYQERALEVVGPWGWEGGWHHPLLRSPIAELAGPQATAGRADAAAPTPRAATSSATGTNVQEEGVDEPDTVKTDGSLLLRVRDGDLVIHDVTGTAPRELSRTVLPEMEQPEVLLVGDTVVALGTTSPPDSLRDEVDTPATRVVTLDVSDPVAPEVVSETVYDATLVTARQHGDVVRVVVRNDLPDLDFRHPDDDRDARTAQRHNEDQVRASTLADWLPSFVDEADGEAEQAVACADVAVPGATSPLGTLTTVTFHADDARERTTVAVAAATDVAYFSPDRLHLATAPMMSGWGWRRPSDGRFAPDPDEGRSHLYSFALEGTDTAFVASGRVDGSVRDRWSMDSVDGVLRVAVGATTATGNFNSVVTFAEDDGRLVERGRVDRLGVNEEIKAVRWFDDLAFVVTFRQVDPLYAVDLSDPTDPTLLGELKIPGFSEYLHPVGPHRLIGIGQDASRSGALRGAQAALFLVTDLARPRRLDTVTYPEGTQAGAGTDPRQFTWLPERRTALTVVTDGWVGRTAWVSALRLAGGRLHETRTEVAHGHDVGDVRLVPLPSGDVVLVAGDSVEFFDVD</sequence>